<evidence type="ECO:0000313" key="4">
    <source>
        <dbReference type="Proteomes" id="UP001589619"/>
    </source>
</evidence>
<proteinExistence type="predicted"/>
<dbReference type="InterPro" id="IPR025874">
    <property type="entry name" value="DZR"/>
</dbReference>
<evidence type="ECO:0000259" key="2">
    <source>
        <dbReference type="Pfam" id="PF12773"/>
    </source>
</evidence>
<gene>
    <name evidence="3" type="ORF">ACFFNY_12920</name>
</gene>
<keyword evidence="4" id="KW-1185">Reference proteome</keyword>
<protein>
    <submittedName>
        <fullName evidence="3">Zinc ribbon domain-containing protein</fullName>
    </submittedName>
</protein>
<sequence length="170" mass="19049">MKKWLDVLKEGATRAADKAQRTVEVTKLAAQISGKRKQIRDVHRQIGVAAHTAFRQGDLKAAEPEIARLTMQIDALERAIGNLELELQRLNREKTCSCGKRVPYSARFCPDCGKRFETAPETMVVAVEIEATIRCVNCDGELDEGDKFCLRCGSDQREEHHAETPGPERD</sequence>
<name>A0ABV5VVX3_9BACL</name>
<dbReference type="RefSeq" id="WP_344911617.1">
    <property type="nucleotide sequence ID" value="NZ_BAAAYO010000010.1"/>
</dbReference>
<feature type="coiled-coil region" evidence="1">
    <location>
        <begin position="59"/>
        <end position="93"/>
    </location>
</feature>
<dbReference type="Pfam" id="PF12773">
    <property type="entry name" value="DZR"/>
    <property type="match status" value="1"/>
</dbReference>
<accession>A0ABV5VVX3</accession>
<evidence type="ECO:0000313" key="3">
    <source>
        <dbReference type="EMBL" id="MFB9752462.1"/>
    </source>
</evidence>
<dbReference type="EMBL" id="JBHMAG010000009">
    <property type="protein sequence ID" value="MFB9752462.1"/>
    <property type="molecule type" value="Genomic_DNA"/>
</dbReference>
<evidence type="ECO:0000256" key="1">
    <source>
        <dbReference type="SAM" id="Coils"/>
    </source>
</evidence>
<comment type="caution">
    <text evidence="3">The sequence shown here is derived from an EMBL/GenBank/DDBJ whole genome shotgun (WGS) entry which is preliminary data.</text>
</comment>
<organism evidence="3 4">
    <name type="scientific">Paenibacillus hodogayensis</name>
    <dbReference type="NCBI Taxonomy" id="279208"/>
    <lineage>
        <taxon>Bacteria</taxon>
        <taxon>Bacillati</taxon>
        <taxon>Bacillota</taxon>
        <taxon>Bacilli</taxon>
        <taxon>Bacillales</taxon>
        <taxon>Paenibacillaceae</taxon>
        <taxon>Paenibacillus</taxon>
    </lineage>
</organism>
<feature type="domain" description="DZANK-type" evidence="2">
    <location>
        <begin position="97"/>
        <end position="153"/>
    </location>
</feature>
<keyword evidence="1" id="KW-0175">Coiled coil</keyword>
<reference evidence="3 4" key="1">
    <citation type="submission" date="2024-09" db="EMBL/GenBank/DDBJ databases">
        <authorList>
            <person name="Sun Q."/>
            <person name="Mori K."/>
        </authorList>
    </citation>
    <scope>NUCLEOTIDE SEQUENCE [LARGE SCALE GENOMIC DNA]</scope>
    <source>
        <strain evidence="3 4">JCM 12520</strain>
    </source>
</reference>
<dbReference type="Proteomes" id="UP001589619">
    <property type="component" value="Unassembled WGS sequence"/>
</dbReference>